<organism evidence="1 2">
    <name type="scientific">Anas platyrhynchos</name>
    <name type="common">Mallard</name>
    <name type="synonym">Anas boschas</name>
    <dbReference type="NCBI Taxonomy" id="8839"/>
    <lineage>
        <taxon>Eukaryota</taxon>
        <taxon>Metazoa</taxon>
        <taxon>Chordata</taxon>
        <taxon>Craniata</taxon>
        <taxon>Vertebrata</taxon>
        <taxon>Euteleostomi</taxon>
        <taxon>Archelosauria</taxon>
        <taxon>Archosauria</taxon>
        <taxon>Dinosauria</taxon>
        <taxon>Saurischia</taxon>
        <taxon>Theropoda</taxon>
        <taxon>Coelurosauria</taxon>
        <taxon>Aves</taxon>
        <taxon>Neognathae</taxon>
        <taxon>Galloanserae</taxon>
        <taxon>Anseriformes</taxon>
        <taxon>Anatidae</taxon>
        <taxon>Anatinae</taxon>
        <taxon>Anas</taxon>
    </lineage>
</organism>
<proteinExistence type="predicted"/>
<protein>
    <submittedName>
        <fullName evidence="1">Uncharacterized protein</fullName>
    </submittedName>
</protein>
<evidence type="ECO:0000313" key="2">
    <source>
        <dbReference type="Proteomes" id="UP000296049"/>
    </source>
</evidence>
<evidence type="ECO:0000313" key="1">
    <source>
        <dbReference type="EMBL" id="EOA99481.1"/>
    </source>
</evidence>
<sequence length="357" mass="40028">MAVLFKAEGNNEQMNHTETPKMHEWKQIMKCVRKTVGAWFSMRVSTRTLKNQYGWLDGCKAVWPRSQTLASAQYREQPSARRFFTGVSSELWTKGQAASIRTKVSAARGSATLRPFPSCDLSQCEQFSPGQQQIPMQRGAKSIATLTSYSKRTLYYSGNCCAPAALTGNLKGALRSLQSEINSFRREKNHSSEAVKYDAITKRLWYAQPRHNSISLNSKLPQMGNILHLCVFPAALAVVTWDLSLSALKDFGQGTVFVREQCKEEIGDMIRSANEIPKHTHVCTSTHRPVHTSMHNPSDIARPRCAWVSVGKVLVENMLRTTRALTPVPPQRSSAFGNYVNMCFSVRKIAGNIFHLE</sequence>
<accession>R0JQR4</accession>
<keyword evidence="2" id="KW-1185">Reference proteome</keyword>
<gene>
    <name evidence="1" type="ORF">Anapl_07942</name>
</gene>
<dbReference type="EMBL" id="KB743319">
    <property type="protein sequence ID" value="EOA99481.1"/>
    <property type="molecule type" value="Genomic_DNA"/>
</dbReference>
<reference evidence="2" key="1">
    <citation type="journal article" date="2013" name="Nat. Genet.">
        <title>The duck genome and transcriptome provide insight into an avian influenza virus reservoir species.</title>
        <authorList>
            <person name="Huang Y."/>
            <person name="Li Y."/>
            <person name="Burt D.W."/>
            <person name="Chen H."/>
            <person name="Zhang Y."/>
            <person name="Qian W."/>
            <person name="Kim H."/>
            <person name="Gan S."/>
            <person name="Zhao Y."/>
            <person name="Li J."/>
            <person name="Yi K."/>
            <person name="Feng H."/>
            <person name="Zhu P."/>
            <person name="Li B."/>
            <person name="Liu Q."/>
            <person name="Fairley S."/>
            <person name="Magor K.E."/>
            <person name="Du Z."/>
            <person name="Hu X."/>
            <person name="Goodman L."/>
            <person name="Tafer H."/>
            <person name="Vignal A."/>
            <person name="Lee T."/>
            <person name="Kim K.W."/>
            <person name="Sheng Z."/>
            <person name="An Y."/>
            <person name="Searle S."/>
            <person name="Herrero J."/>
            <person name="Groenen M.A."/>
            <person name="Crooijmans R.P."/>
            <person name="Faraut T."/>
            <person name="Cai Q."/>
            <person name="Webster R.G."/>
            <person name="Aldridge J.R."/>
            <person name="Warren W.C."/>
            <person name="Bartschat S."/>
            <person name="Kehr S."/>
            <person name="Marz M."/>
            <person name="Stadler P.F."/>
            <person name="Smith J."/>
            <person name="Kraus R.H."/>
            <person name="Zhao Y."/>
            <person name="Ren L."/>
            <person name="Fei J."/>
            <person name="Morisson M."/>
            <person name="Kaiser P."/>
            <person name="Griffin D.K."/>
            <person name="Rao M."/>
            <person name="Pitel F."/>
            <person name="Wang J."/>
            <person name="Li N."/>
        </authorList>
    </citation>
    <scope>NUCLEOTIDE SEQUENCE [LARGE SCALE GENOMIC DNA]</scope>
</reference>
<dbReference type="Proteomes" id="UP000296049">
    <property type="component" value="Unassembled WGS sequence"/>
</dbReference>
<name>R0JQR4_ANAPL</name>
<dbReference type="AlphaFoldDB" id="R0JQR4"/>